<accession>A0ABN9US23</accession>
<reference evidence="2" key="1">
    <citation type="submission" date="2023-10" db="EMBL/GenBank/DDBJ databases">
        <authorList>
            <person name="Chen Y."/>
            <person name="Shah S."/>
            <person name="Dougan E. K."/>
            <person name="Thang M."/>
            <person name="Chan C."/>
        </authorList>
    </citation>
    <scope>NUCLEOTIDE SEQUENCE [LARGE SCALE GENOMIC DNA]</scope>
</reference>
<proteinExistence type="predicted"/>
<feature type="chain" id="PRO_5045626844" evidence="1">
    <location>
        <begin position="23"/>
        <end position="101"/>
    </location>
</feature>
<comment type="caution">
    <text evidence="2">The sequence shown here is derived from an EMBL/GenBank/DDBJ whole genome shotgun (WGS) entry which is preliminary data.</text>
</comment>
<feature type="signal peptide" evidence="1">
    <location>
        <begin position="1"/>
        <end position="22"/>
    </location>
</feature>
<gene>
    <name evidence="2" type="ORF">PCOR1329_LOCUS51117</name>
</gene>
<keyword evidence="1" id="KW-0732">Signal</keyword>
<keyword evidence="3" id="KW-1185">Reference proteome</keyword>
<dbReference type="Proteomes" id="UP001189429">
    <property type="component" value="Unassembled WGS sequence"/>
</dbReference>
<evidence type="ECO:0000313" key="3">
    <source>
        <dbReference type="Proteomes" id="UP001189429"/>
    </source>
</evidence>
<organism evidence="2 3">
    <name type="scientific">Prorocentrum cordatum</name>
    <dbReference type="NCBI Taxonomy" id="2364126"/>
    <lineage>
        <taxon>Eukaryota</taxon>
        <taxon>Sar</taxon>
        <taxon>Alveolata</taxon>
        <taxon>Dinophyceae</taxon>
        <taxon>Prorocentrales</taxon>
        <taxon>Prorocentraceae</taxon>
        <taxon>Prorocentrum</taxon>
    </lineage>
</organism>
<dbReference type="EMBL" id="CAUYUJ010016195">
    <property type="protein sequence ID" value="CAK0862784.1"/>
    <property type="molecule type" value="Genomic_DNA"/>
</dbReference>
<name>A0ABN9US23_9DINO</name>
<sequence length="101" mass="10878">MKGPAAAMFALAIAAAVMPCSARMGTEASCKEQSRFDVIMCSSWMCTECDLQWCMEKCQEVQTKFATCACEGWAAGTTYSQNMKHAGKFGDVGEYGAGEFS</sequence>
<evidence type="ECO:0000313" key="2">
    <source>
        <dbReference type="EMBL" id="CAK0862784.1"/>
    </source>
</evidence>
<evidence type="ECO:0000256" key="1">
    <source>
        <dbReference type="SAM" id="SignalP"/>
    </source>
</evidence>
<protein>
    <submittedName>
        <fullName evidence="2">Uncharacterized protein</fullName>
    </submittedName>
</protein>